<keyword evidence="5 6" id="KW-0472">Membrane</keyword>
<feature type="transmembrane region" description="Helical" evidence="6">
    <location>
        <begin position="142"/>
        <end position="166"/>
    </location>
</feature>
<proteinExistence type="predicted"/>
<comment type="subcellular location">
    <subcellularLocation>
        <location evidence="1">Cell membrane</location>
        <topology evidence="1">Multi-pass membrane protein</topology>
    </subcellularLocation>
</comment>
<dbReference type="PANTHER" id="PTHR30086">
    <property type="entry name" value="ARGININE EXPORTER PROTEIN ARGO"/>
    <property type="match status" value="1"/>
</dbReference>
<keyword evidence="8" id="KW-1185">Reference proteome</keyword>
<dbReference type="RefSeq" id="WP_388005592.1">
    <property type="nucleotide sequence ID" value="NZ_JBHUEE010000004.1"/>
</dbReference>
<accession>A0ABW4L5E5</accession>
<feature type="transmembrane region" description="Helical" evidence="6">
    <location>
        <begin position="178"/>
        <end position="196"/>
    </location>
</feature>
<evidence type="ECO:0000256" key="3">
    <source>
        <dbReference type="ARBA" id="ARBA00022692"/>
    </source>
</evidence>
<sequence>MPTLVTGLLTGLSIIVAIGAQNAYLLRQGLTRNHVGIVVGICIASDLLLVNLGVAGVGTLVSDHPVAVSVVRWLGVAYLAGYGLMSLWRARRPGSLEATDGHRSSRRTVATTTLALTYLNPHLYLDILLLGSIAATHGAARWWFSAGVCLASALWFSVVGLGAHAAAPVLARPATWRILDVLIGAVMLLLAARLALG</sequence>
<evidence type="ECO:0000256" key="5">
    <source>
        <dbReference type="ARBA" id="ARBA00023136"/>
    </source>
</evidence>
<dbReference type="EMBL" id="JBHUEE010000004">
    <property type="protein sequence ID" value="MFD1718063.1"/>
    <property type="molecule type" value="Genomic_DNA"/>
</dbReference>
<evidence type="ECO:0000313" key="8">
    <source>
        <dbReference type="Proteomes" id="UP001597277"/>
    </source>
</evidence>
<evidence type="ECO:0000256" key="2">
    <source>
        <dbReference type="ARBA" id="ARBA00022475"/>
    </source>
</evidence>
<keyword evidence="4 6" id="KW-1133">Transmembrane helix</keyword>
<evidence type="ECO:0000256" key="4">
    <source>
        <dbReference type="ARBA" id="ARBA00022989"/>
    </source>
</evidence>
<organism evidence="7 8">
    <name type="scientific">Georgenia deserti</name>
    <dbReference type="NCBI Taxonomy" id="2093781"/>
    <lineage>
        <taxon>Bacteria</taxon>
        <taxon>Bacillati</taxon>
        <taxon>Actinomycetota</taxon>
        <taxon>Actinomycetes</taxon>
        <taxon>Micrococcales</taxon>
        <taxon>Bogoriellaceae</taxon>
        <taxon>Georgenia</taxon>
    </lineage>
</organism>
<feature type="transmembrane region" description="Helical" evidence="6">
    <location>
        <begin position="70"/>
        <end position="88"/>
    </location>
</feature>
<evidence type="ECO:0000313" key="7">
    <source>
        <dbReference type="EMBL" id="MFD1718063.1"/>
    </source>
</evidence>
<keyword evidence="3 6" id="KW-0812">Transmembrane</keyword>
<dbReference type="InterPro" id="IPR001123">
    <property type="entry name" value="LeuE-type"/>
</dbReference>
<name>A0ABW4L5E5_9MICO</name>
<feature type="transmembrane region" description="Helical" evidence="6">
    <location>
        <begin position="6"/>
        <end position="25"/>
    </location>
</feature>
<gene>
    <name evidence="7" type="ORF">ACFSE6_09465</name>
</gene>
<evidence type="ECO:0000256" key="1">
    <source>
        <dbReference type="ARBA" id="ARBA00004651"/>
    </source>
</evidence>
<protein>
    <submittedName>
        <fullName evidence="7">LysE/ArgO family amino acid transporter</fullName>
    </submittedName>
</protein>
<keyword evidence="2" id="KW-1003">Cell membrane</keyword>
<dbReference type="Proteomes" id="UP001597277">
    <property type="component" value="Unassembled WGS sequence"/>
</dbReference>
<evidence type="ECO:0000256" key="6">
    <source>
        <dbReference type="SAM" id="Phobius"/>
    </source>
</evidence>
<feature type="transmembrane region" description="Helical" evidence="6">
    <location>
        <begin position="37"/>
        <end position="58"/>
    </location>
</feature>
<dbReference type="Pfam" id="PF01810">
    <property type="entry name" value="LysE"/>
    <property type="match status" value="1"/>
</dbReference>
<dbReference type="PANTHER" id="PTHR30086:SF20">
    <property type="entry name" value="ARGININE EXPORTER PROTEIN ARGO-RELATED"/>
    <property type="match status" value="1"/>
</dbReference>
<comment type="caution">
    <text evidence="7">The sequence shown here is derived from an EMBL/GenBank/DDBJ whole genome shotgun (WGS) entry which is preliminary data.</text>
</comment>
<reference evidence="8" key="1">
    <citation type="journal article" date="2019" name="Int. J. Syst. Evol. Microbiol.">
        <title>The Global Catalogue of Microorganisms (GCM) 10K type strain sequencing project: providing services to taxonomists for standard genome sequencing and annotation.</title>
        <authorList>
            <consortium name="The Broad Institute Genomics Platform"/>
            <consortium name="The Broad Institute Genome Sequencing Center for Infectious Disease"/>
            <person name="Wu L."/>
            <person name="Ma J."/>
        </authorList>
    </citation>
    <scope>NUCLEOTIDE SEQUENCE [LARGE SCALE GENOMIC DNA]</scope>
    <source>
        <strain evidence="8">JCM 17130</strain>
    </source>
</reference>